<name>M7N596_9BACT</name>
<accession>M7N596</accession>
<dbReference type="EMBL" id="AODQ01000060">
    <property type="protein sequence ID" value="EMR02396.1"/>
    <property type="molecule type" value="Genomic_DNA"/>
</dbReference>
<evidence type="ECO:0008006" key="3">
    <source>
        <dbReference type="Google" id="ProtNLM"/>
    </source>
</evidence>
<organism evidence="1 2">
    <name type="scientific">Cesiribacter andamanensis AMV16</name>
    <dbReference type="NCBI Taxonomy" id="1279009"/>
    <lineage>
        <taxon>Bacteria</taxon>
        <taxon>Pseudomonadati</taxon>
        <taxon>Bacteroidota</taxon>
        <taxon>Cytophagia</taxon>
        <taxon>Cytophagales</taxon>
        <taxon>Cesiribacteraceae</taxon>
        <taxon>Cesiribacter</taxon>
    </lineage>
</organism>
<evidence type="ECO:0000313" key="1">
    <source>
        <dbReference type="EMBL" id="EMR02396.1"/>
    </source>
</evidence>
<reference evidence="1 2" key="1">
    <citation type="journal article" date="2013" name="Genome Announc.">
        <title>Draft Genome Sequence of Cesiribacter andamanensis Strain AMV16T, Isolated from a Soil Sample from a Mud Volcano in the Andaman Islands, India.</title>
        <authorList>
            <person name="Shivaji S."/>
            <person name="Ara S."/>
            <person name="Begum Z."/>
            <person name="Srinivas T.N."/>
            <person name="Singh A."/>
            <person name="Kumar Pinnaka A."/>
        </authorList>
    </citation>
    <scope>NUCLEOTIDE SEQUENCE [LARGE SCALE GENOMIC DNA]</scope>
    <source>
        <strain evidence="1 2">AMV16</strain>
    </source>
</reference>
<keyword evidence="2" id="KW-1185">Reference proteome</keyword>
<comment type="caution">
    <text evidence="1">The sequence shown here is derived from an EMBL/GenBank/DDBJ whole genome shotgun (WGS) entry which is preliminary data.</text>
</comment>
<gene>
    <name evidence="1" type="ORF">ADICEAN_02493</name>
</gene>
<proteinExistence type="predicted"/>
<dbReference type="AlphaFoldDB" id="M7N596"/>
<dbReference type="Proteomes" id="UP000011910">
    <property type="component" value="Unassembled WGS sequence"/>
</dbReference>
<evidence type="ECO:0000313" key="2">
    <source>
        <dbReference type="Proteomes" id="UP000011910"/>
    </source>
</evidence>
<sequence length="199" mass="22419">MGYAVGASVGRALGSRLQLEGSLSLLKLRENVAYTYTDGTVTTLERSLNSQGQLEARPVYATQQRQLVSAYTYGSLQLGTTYFFWQGARRRFHLSAGAGANLLLRGRTELYQNGAWVQTLRFPSADNLLEQSNYDLMLGAGYNQMLFGSYELSLMPTLNYYLGSTYQAREPFGLRSYTLGIKLQLRRRFHYTPLFAGYP</sequence>
<protein>
    <recommendedName>
        <fullName evidence="3">Outer membrane protein beta-barrel domain-containing protein</fullName>
    </recommendedName>
</protein>